<keyword evidence="4 6" id="KW-1133">Transmembrane helix</keyword>
<feature type="transmembrane region" description="Helical" evidence="6">
    <location>
        <begin position="293"/>
        <end position="317"/>
    </location>
</feature>
<feature type="transmembrane region" description="Helical" evidence="6">
    <location>
        <begin position="175"/>
        <end position="197"/>
    </location>
</feature>
<keyword evidence="3 6" id="KW-0812">Transmembrane</keyword>
<organism evidence="7 8">
    <name type="scientific">Roseburia hominis</name>
    <dbReference type="NCBI Taxonomy" id="301301"/>
    <lineage>
        <taxon>Bacteria</taxon>
        <taxon>Bacillati</taxon>
        <taxon>Bacillota</taxon>
        <taxon>Clostridia</taxon>
        <taxon>Lachnospirales</taxon>
        <taxon>Lachnospiraceae</taxon>
        <taxon>Roseburia</taxon>
    </lineage>
</organism>
<dbReference type="PANTHER" id="PTHR30250:SF11">
    <property type="entry name" value="O-ANTIGEN TRANSPORTER-RELATED"/>
    <property type="match status" value="1"/>
</dbReference>
<evidence type="ECO:0000256" key="4">
    <source>
        <dbReference type="ARBA" id="ARBA00022989"/>
    </source>
</evidence>
<dbReference type="InterPro" id="IPR050833">
    <property type="entry name" value="Poly_Biosynth_Transport"/>
</dbReference>
<dbReference type="EMBL" id="QRVL01000003">
    <property type="protein sequence ID" value="RGS41387.1"/>
    <property type="molecule type" value="Genomic_DNA"/>
</dbReference>
<keyword evidence="2" id="KW-1003">Cell membrane</keyword>
<evidence type="ECO:0000256" key="1">
    <source>
        <dbReference type="ARBA" id="ARBA00004651"/>
    </source>
</evidence>
<name>A0A395VAY0_9FIRM</name>
<dbReference type="InterPro" id="IPR002797">
    <property type="entry name" value="Polysacc_synth"/>
</dbReference>
<protein>
    <submittedName>
        <fullName evidence="7">Uncharacterized protein</fullName>
    </submittedName>
</protein>
<dbReference type="Proteomes" id="UP000266172">
    <property type="component" value="Unassembled WGS sequence"/>
</dbReference>
<accession>A0A395VAY0</accession>
<sequence length="472" mass="54128">MSEENKVIKAGIGYTIGNYLLKGLSFLTVPLFSRLLDTSDYGIFNTYLAYQGIMFLLVGIALHTSLKNAKYRYREEFDRYNSNCILVMLVSLAVWLFLANLTYPLYAGLTGFSRLIINLLLFDSFGTALIQFFNVYVGLDYRYDSFLKISAFNALGNLGMSVILILGFFKDDRATGRIIGNALPVMVIAVVLIWYFWKKRRPKWNREQVTYAVTYSLPLIPHGISQVILSQFDRIMIKSMIGSAEAGIYSFGYNIFSIINVTANSLDNVWGPWFYEQMQQKKYEEIRRQSSKYAFGMLLFSVMVMLGTPELVMLLGAKAYWDAKYTVIPIVVGGYFMFLYTLPSSVEYYHEKTKYIAIGTACAAGVNILLNLWFISRFGYVAAAYTTLATYVLYFVFHYFIAARVQGFCIFDTKKMILYGISAVAAGALSLLLMEHGWIRWGLLLLCAAWTCLWLEKQFQITEKIRKRFWKK</sequence>
<evidence type="ECO:0000256" key="3">
    <source>
        <dbReference type="ARBA" id="ARBA00022692"/>
    </source>
</evidence>
<feature type="transmembrane region" description="Helical" evidence="6">
    <location>
        <begin position="382"/>
        <end position="404"/>
    </location>
</feature>
<evidence type="ECO:0000256" key="2">
    <source>
        <dbReference type="ARBA" id="ARBA00022475"/>
    </source>
</evidence>
<feature type="transmembrane region" description="Helical" evidence="6">
    <location>
        <begin position="355"/>
        <end position="376"/>
    </location>
</feature>
<feature type="transmembrane region" description="Helical" evidence="6">
    <location>
        <begin position="439"/>
        <end position="456"/>
    </location>
</feature>
<gene>
    <name evidence="7" type="ORF">DWX93_06990</name>
</gene>
<feature type="transmembrane region" description="Helical" evidence="6">
    <location>
        <begin position="84"/>
        <end position="103"/>
    </location>
</feature>
<feature type="transmembrane region" description="Helical" evidence="6">
    <location>
        <begin position="149"/>
        <end position="169"/>
    </location>
</feature>
<dbReference type="PANTHER" id="PTHR30250">
    <property type="entry name" value="PST FAMILY PREDICTED COLANIC ACID TRANSPORTER"/>
    <property type="match status" value="1"/>
</dbReference>
<reference evidence="7 8" key="1">
    <citation type="submission" date="2018-08" db="EMBL/GenBank/DDBJ databases">
        <title>A genome reference for cultivated species of the human gut microbiota.</title>
        <authorList>
            <person name="Zou Y."/>
            <person name="Xue W."/>
            <person name="Luo G."/>
        </authorList>
    </citation>
    <scope>NUCLEOTIDE SEQUENCE [LARGE SCALE GENOMIC DNA]</scope>
    <source>
        <strain evidence="7 8">AF22-12AC</strain>
    </source>
</reference>
<feature type="transmembrane region" description="Helical" evidence="6">
    <location>
        <begin position="115"/>
        <end position="137"/>
    </location>
</feature>
<proteinExistence type="predicted"/>
<feature type="transmembrane region" description="Helical" evidence="6">
    <location>
        <begin position="416"/>
        <end position="433"/>
    </location>
</feature>
<evidence type="ECO:0000313" key="8">
    <source>
        <dbReference type="Proteomes" id="UP000266172"/>
    </source>
</evidence>
<dbReference type="RefSeq" id="WP_118097118.1">
    <property type="nucleotide sequence ID" value="NZ_DBFVHP010000024.1"/>
</dbReference>
<feature type="transmembrane region" description="Helical" evidence="6">
    <location>
        <begin position="323"/>
        <end position="343"/>
    </location>
</feature>
<keyword evidence="5 6" id="KW-0472">Membrane</keyword>
<feature type="transmembrane region" description="Helical" evidence="6">
    <location>
        <begin position="12"/>
        <end position="32"/>
    </location>
</feature>
<evidence type="ECO:0000313" key="7">
    <source>
        <dbReference type="EMBL" id="RGS41387.1"/>
    </source>
</evidence>
<dbReference type="GO" id="GO:0005886">
    <property type="term" value="C:plasma membrane"/>
    <property type="evidence" value="ECO:0007669"/>
    <property type="project" value="UniProtKB-SubCell"/>
</dbReference>
<comment type="caution">
    <text evidence="7">The sequence shown here is derived from an EMBL/GenBank/DDBJ whole genome shotgun (WGS) entry which is preliminary data.</text>
</comment>
<dbReference type="Pfam" id="PF01943">
    <property type="entry name" value="Polysacc_synt"/>
    <property type="match status" value="1"/>
</dbReference>
<feature type="transmembrane region" description="Helical" evidence="6">
    <location>
        <begin position="44"/>
        <end position="63"/>
    </location>
</feature>
<evidence type="ECO:0000256" key="6">
    <source>
        <dbReference type="SAM" id="Phobius"/>
    </source>
</evidence>
<dbReference type="AlphaFoldDB" id="A0A395VAY0"/>
<comment type="subcellular location">
    <subcellularLocation>
        <location evidence="1">Cell membrane</location>
        <topology evidence="1">Multi-pass membrane protein</topology>
    </subcellularLocation>
</comment>
<evidence type="ECO:0000256" key="5">
    <source>
        <dbReference type="ARBA" id="ARBA00023136"/>
    </source>
</evidence>